<evidence type="ECO:0000259" key="17">
    <source>
        <dbReference type="PROSITE" id="PS50089"/>
    </source>
</evidence>
<evidence type="ECO:0000256" key="2">
    <source>
        <dbReference type="ARBA" id="ARBA00004167"/>
    </source>
</evidence>
<dbReference type="InterPro" id="IPR053238">
    <property type="entry name" value="RING-H2_zinc_finger"/>
</dbReference>
<feature type="compositionally biased region" description="Polar residues" evidence="15">
    <location>
        <begin position="189"/>
        <end position="207"/>
    </location>
</feature>
<dbReference type="InterPro" id="IPR001841">
    <property type="entry name" value="Znf_RING"/>
</dbReference>
<name>B9T5P1_RICCO</name>
<keyword evidence="8 14" id="KW-0863">Zinc-finger</keyword>
<dbReference type="Proteomes" id="UP000008311">
    <property type="component" value="Unassembled WGS sequence"/>
</dbReference>
<dbReference type="OMA" id="RCIFLCT"/>
<evidence type="ECO:0000256" key="6">
    <source>
        <dbReference type="ARBA" id="ARBA00022692"/>
    </source>
</evidence>
<dbReference type="FunFam" id="3.30.40.10:FF:000187">
    <property type="entry name" value="E3 ubiquitin-protein ligase ATL6"/>
    <property type="match status" value="1"/>
</dbReference>
<keyword evidence="19" id="KW-1185">Reference proteome</keyword>
<dbReference type="GO" id="GO:0061630">
    <property type="term" value="F:ubiquitin protein ligase activity"/>
    <property type="evidence" value="ECO:0007669"/>
    <property type="project" value="UniProtKB-EC"/>
</dbReference>
<dbReference type="GO" id="GO:0016020">
    <property type="term" value="C:membrane"/>
    <property type="evidence" value="ECO:0007669"/>
    <property type="project" value="UniProtKB-SubCell"/>
</dbReference>
<dbReference type="SMART" id="SM00184">
    <property type="entry name" value="RING"/>
    <property type="match status" value="1"/>
</dbReference>
<dbReference type="KEGG" id="rcu:8273745"/>
<evidence type="ECO:0000256" key="13">
    <source>
        <dbReference type="ARBA" id="ARBA00024209"/>
    </source>
</evidence>
<dbReference type="EMBL" id="EQ974543">
    <property type="protein sequence ID" value="EEF28817.1"/>
    <property type="molecule type" value="Genomic_DNA"/>
</dbReference>
<sequence>MTVKQFNLSPLIVHHGITWVLLSLVYSSAYAQTSTNNLQYGVPYNFDPTIAIVIVILVCAFFFIGIFSIFIRQCSDSEPRIVAGSKRVGLDPDVIEKFPVLVYSHVKDHVKILECAICLSEFEDDETLRLLPKCNHVFHPECIDEWLTCRVTCPVCRANLQEAPTAESSTVSEVARQEVTINVDEEQSGESPVSRKNQFPRSHSTGHSLAENVERCTLRLPEELLRTKIMASAKLKRAMSFNVILAMEGSSSKGSSRGKHRGRSVFS</sequence>
<dbReference type="EC" id="2.3.2.27" evidence="4"/>
<dbReference type="PANTHER" id="PTHR14155:SF505">
    <property type="entry name" value="RING-TYPE DOMAIN-CONTAINING PROTEIN"/>
    <property type="match status" value="1"/>
</dbReference>
<keyword evidence="12 16" id="KW-0472">Membrane</keyword>
<comment type="similarity">
    <text evidence="13">Belongs to the RING-type zinc finger family. ATL subfamily.</text>
</comment>
<accession>B9T5P1</accession>
<dbReference type="InterPro" id="IPR013083">
    <property type="entry name" value="Znf_RING/FYVE/PHD"/>
</dbReference>
<dbReference type="InParanoid" id="B9T5P1"/>
<dbReference type="AlphaFoldDB" id="B9T5P1"/>
<keyword evidence="6 16" id="KW-0812">Transmembrane</keyword>
<dbReference type="PROSITE" id="PS50089">
    <property type="entry name" value="ZF_RING_2"/>
    <property type="match status" value="1"/>
</dbReference>
<evidence type="ECO:0000256" key="1">
    <source>
        <dbReference type="ARBA" id="ARBA00000900"/>
    </source>
</evidence>
<keyword evidence="9" id="KW-0833">Ubl conjugation pathway</keyword>
<keyword evidence="7" id="KW-0479">Metal-binding</keyword>
<evidence type="ECO:0000256" key="7">
    <source>
        <dbReference type="ARBA" id="ARBA00022723"/>
    </source>
</evidence>
<gene>
    <name evidence="18" type="ORF">RCOM_0831300</name>
</gene>
<evidence type="ECO:0000256" key="10">
    <source>
        <dbReference type="ARBA" id="ARBA00022833"/>
    </source>
</evidence>
<dbReference type="GO" id="GO:0008270">
    <property type="term" value="F:zinc ion binding"/>
    <property type="evidence" value="ECO:0007669"/>
    <property type="project" value="UniProtKB-KW"/>
</dbReference>
<keyword evidence="11 16" id="KW-1133">Transmembrane helix</keyword>
<evidence type="ECO:0000256" key="3">
    <source>
        <dbReference type="ARBA" id="ARBA00004906"/>
    </source>
</evidence>
<evidence type="ECO:0000256" key="5">
    <source>
        <dbReference type="ARBA" id="ARBA00022679"/>
    </source>
</evidence>
<feature type="region of interest" description="Disordered" evidence="15">
    <location>
        <begin position="182"/>
        <end position="207"/>
    </location>
</feature>
<comment type="subcellular location">
    <subcellularLocation>
        <location evidence="2">Membrane</location>
        <topology evidence="2">Single-pass membrane protein</topology>
    </subcellularLocation>
</comment>
<feature type="transmembrane region" description="Helical" evidence="16">
    <location>
        <begin position="50"/>
        <end position="71"/>
    </location>
</feature>
<organism evidence="18 19">
    <name type="scientific">Ricinus communis</name>
    <name type="common">Castor bean</name>
    <dbReference type="NCBI Taxonomy" id="3988"/>
    <lineage>
        <taxon>Eukaryota</taxon>
        <taxon>Viridiplantae</taxon>
        <taxon>Streptophyta</taxon>
        <taxon>Embryophyta</taxon>
        <taxon>Tracheophyta</taxon>
        <taxon>Spermatophyta</taxon>
        <taxon>Magnoliopsida</taxon>
        <taxon>eudicotyledons</taxon>
        <taxon>Gunneridae</taxon>
        <taxon>Pentapetalae</taxon>
        <taxon>rosids</taxon>
        <taxon>fabids</taxon>
        <taxon>Malpighiales</taxon>
        <taxon>Euphorbiaceae</taxon>
        <taxon>Acalyphoideae</taxon>
        <taxon>Acalypheae</taxon>
        <taxon>Ricinus</taxon>
    </lineage>
</organism>
<dbReference type="Gene3D" id="3.30.40.10">
    <property type="entry name" value="Zinc/RING finger domain, C3HC4 (zinc finger)"/>
    <property type="match status" value="1"/>
</dbReference>
<evidence type="ECO:0000313" key="19">
    <source>
        <dbReference type="Proteomes" id="UP000008311"/>
    </source>
</evidence>
<dbReference type="CDD" id="cd16461">
    <property type="entry name" value="RING-H2_EL5-like"/>
    <property type="match status" value="1"/>
</dbReference>
<evidence type="ECO:0000256" key="8">
    <source>
        <dbReference type="ARBA" id="ARBA00022771"/>
    </source>
</evidence>
<evidence type="ECO:0000256" key="11">
    <source>
        <dbReference type="ARBA" id="ARBA00022989"/>
    </source>
</evidence>
<protein>
    <recommendedName>
        <fullName evidence="4">RING-type E3 ubiquitin transferase</fullName>
        <ecNumber evidence="4">2.3.2.27</ecNumber>
    </recommendedName>
</protein>
<dbReference type="eggNOG" id="KOG0800">
    <property type="taxonomic scope" value="Eukaryota"/>
</dbReference>
<evidence type="ECO:0000256" key="4">
    <source>
        <dbReference type="ARBA" id="ARBA00012483"/>
    </source>
</evidence>
<proteinExistence type="inferred from homology"/>
<evidence type="ECO:0000256" key="14">
    <source>
        <dbReference type="PROSITE-ProRule" id="PRU00175"/>
    </source>
</evidence>
<dbReference type="OrthoDB" id="8062037at2759"/>
<evidence type="ECO:0000256" key="9">
    <source>
        <dbReference type="ARBA" id="ARBA00022786"/>
    </source>
</evidence>
<evidence type="ECO:0000256" key="16">
    <source>
        <dbReference type="SAM" id="Phobius"/>
    </source>
</evidence>
<dbReference type="SUPFAM" id="SSF57850">
    <property type="entry name" value="RING/U-box"/>
    <property type="match status" value="1"/>
</dbReference>
<keyword evidence="10" id="KW-0862">Zinc</keyword>
<comment type="pathway">
    <text evidence="3">Protein modification; protein ubiquitination.</text>
</comment>
<dbReference type="Pfam" id="PF13639">
    <property type="entry name" value="zf-RING_2"/>
    <property type="match status" value="1"/>
</dbReference>
<feature type="domain" description="RING-type" evidence="17">
    <location>
        <begin position="115"/>
        <end position="157"/>
    </location>
</feature>
<keyword evidence="5" id="KW-0808">Transferase</keyword>
<evidence type="ECO:0000256" key="15">
    <source>
        <dbReference type="SAM" id="MobiDB-lite"/>
    </source>
</evidence>
<dbReference type="PANTHER" id="PTHR14155">
    <property type="entry name" value="RING FINGER DOMAIN-CONTAINING"/>
    <property type="match status" value="1"/>
</dbReference>
<feature type="transmembrane region" description="Helical" evidence="16">
    <location>
        <begin position="12"/>
        <end position="30"/>
    </location>
</feature>
<evidence type="ECO:0000256" key="12">
    <source>
        <dbReference type="ARBA" id="ARBA00023136"/>
    </source>
</evidence>
<comment type="catalytic activity">
    <reaction evidence="1">
        <text>S-ubiquitinyl-[E2 ubiquitin-conjugating enzyme]-L-cysteine + [acceptor protein]-L-lysine = [E2 ubiquitin-conjugating enzyme]-L-cysteine + N(6)-ubiquitinyl-[acceptor protein]-L-lysine.</text>
        <dbReference type="EC" id="2.3.2.27"/>
    </reaction>
</comment>
<reference evidence="19" key="1">
    <citation type="journal article" date="2010" name="Nat. Biotechnol.">
        <title>Draft genome sequence of the oilseed species Ricinus communis.</title>
        <authorList>
            <person name="Chan A.P."/>
            <person name="Crabtree J."/>
            <person name="Zhao Q."/>
            <person name="Lorenzi H."/>
            <person name="Orvis J."/>
            <person name="Puiu D."/>
            <person name="Melake-Berhan A."/>
            <person name="Jones K.M."/>
            <person name="Redman J."/>
            <person name="Chen G."/>
            <person name="Cahoon E.B."/>
            <person name="Gedil M."/>
            <person name="Stanke M."/>
            <person name="Haas B.J."/>
            <person name="Wortman J.R."/>
            <person name="Fraser-Liggett C.M."/>
            <person name="Ravel J."/>
            <person name="Rabinowicz P.D."/>
        </authorList>
    </citation>
    <scope>NUCLEOTIDE SEQUENCE [LARGE SCALE GENOMIC DNA]</scope>
    <source>
        <strain evidence="19">cv. Hale</strain>
    </source>
</reference>
<evidence type="ECO:0000313" key="18">
    <source>
        <dbReference type="EMBL" id="EEF28817.1"/>
    </source>
</evidence>